<proteinExistence type="predicted"/>
<reference evidence="2" key="1">
    <citation type="journal article" date="2020" name="Stud. Mycol.">
        <title>101 Dothideomycetes genomes: a test case for predicting lifestyles and emergence of pathogens.</title>
        <authorList>
            <person name="Haridas S."/>
            <person name="Albert R."/>
            <person name="Binder M."/>
            <person name="Bloem J."/>
            <person name="Labutti K."/>
            <person name="Salamov A."/>
            <person name="Andreopoulos B."/>
            <person name="Baker S."/>
            <person name="Barry K."/>
            <person name="Bills G."/>
            <person name="Bluhm B."/>
            <person name="Cannon C."/>
            <person name="Castanera R."/>
            <person name="Culley D."/>
            <person name="Daum C."/>
            <person name="Ezra D."/>
            <person name="Gonzalez J."/>
            <person name="Henrissat B."/>
            <person name="Kuo A."/>
            <person name="Liang C."/>
            <person name="Lipzen A."/>
            <person name="Lutzoni F."/>
            <person name="Magnuson J."/>
            <person name="Mondo S."/>
            <person name="Nolan M."/>
            <person name="Ohm R."/>
            <person name="Pangilinan J."/>
            <person name="Park H.-J."/>
            <person name="Ramirez L."/>
            <person name="Alfaro M."/>
            <person name="Sun H."/>
            <person name="Tritt A."/>
            <person name="Yoshinaga Y."/>
            <person name="Zwiers L.-H."/>
            <person name="Turgeon B."/>
            <person name="Goodwin S."/>
            <person name="Spatafora J."/>
            <person name="Crous P."/>
            <person name="Grigoriev I."/>
        </authorList>
    </citation>
    <scope>NUCLEOTIDE SEQUENCE</scope>
    <source>
        <strain evidence="2">CBS 116005</strain>
    </source>
</reference>
<accession>A0A6G1L034</accession>
<feature type="compositionally biased region" description="Basic and acidic residues" evidence="1">
    <location>
        <begin position="9"/>
        <end position="27"/>
    </location>
</feature>
<evidence type="ECO:0000313" key="2">
    <source>
        <dbReference type="EMBL" id="KAF2765778.1"/>
    </source>
</evidence>
<keyword evidence="3" id="KW-1185">Reference proteome</keyword>
<name>A0A6G1L034_9PEZI</name>
<protein>
    <submittedName>
        <fullName evidence="2">Uncharacterized protein</fullName>
    </submittedName>
</protein>
<dbReference type="Proteomes" id="UP000799436">
    <property type="component" value="Unassembled WGS sequence"/>
</dbReference>
<dbReference type="EMBL" id="ML995884">
    <property type="protein sequence ID" value="KAF2765778.1"/>
    <property type="molecule type" value="Genomic_DNA"/>
</dbReference>
<sequence>MSCEQRACPGRDGRQTEIDDGPDHGGDRMAIAGSRPRNLEAGGRCSNPFGPWMPGAPMSVRADGPYLMAS</sequence>
<feature type="region of interest" description="Disordered" evidence="1">
    <location>
        <begin position="1"/>
        <end position="70"/>
    </location>
</feature>
<organism evidence="2 3">
    <name type="scientific">Teratosphaeria nubilosa</name>
    <dbReference type="NCBI Taxonomy" id="161662"/>
    <lineage>
        <taxon>Eukaryota</taxon>
        <taxon>Fungi</taxon>
        <taxon>Dikarya</taxon>
        <taxon>Ascomycota</taxon>
        <taxon>Pezizomycotina</taxon>
        <taxon>Dothideomycetes</taxon>
        <taxon>Dothideomycetidae</taxon>
        <taxon>Mycosphaerellales</taxon>
        <taxon>Teratosphaeriaceae</taxon>
        <taxon>Teratosphaeria</taxon>
    </lineage>
</organism>
<dbReference type="AlphaFoldDB" id="A0A6G1L034"/>
<gene>
    <name evidence="2" type="ORF">EJ03DRAFT_197918</name>
</gene>
<evidence type="ECO:0000256" key="1">
    <source>
        <dbReference type="SAM" id="MobiDB-lite"/>
    </source>
</evidence>
<evidence type="ECO:0000313" key="3">
    <source>
        <dbReference type="Proteomes" id="UP000799436"/>
    </source>
</evidence>